<reference evidence="3" key="1">
    <citation type="submission" date="2016-06" db="EMBL/GenBank/DDBJ databases">
        <authorList>
            <person name="Varghese N."/>
            <person name="Submissions Spin"/>
        </authorList>
    </citation>
    <scope>NUCLEOTIDE SEQUENCE [LARGE SCALE GENOMIC DNA]</scope>
    <source>
        <strain evidence="3">DSM 44814</strain>
    </source>
</reference>
<sequence>MSSENVRERAVQPEDLSRFVVERLNAGDVDGLVALYEPDSLLALPDGRTARGAGEIRQAYERLVSARPTFAPGQQQPTLRNGDLALTSVRLPDGGVTVEVARRQDDGTWLWVIDQPNLLG</sequence>
<name>A0A1C6UXI3_9ACTN</name>
<dbReference type="InterPro" id="IPR032710">
    <property type="entry name" value="NTF2-like_dom_sf"/>
</dbReference>
<dbReference type="InterPro" id="IPR037401">
    <property type="entry name" value="SnoaL-like"/>
</dbReference>
<gene>
    <name evidence="2" type="ORF">GA0070604_3897</name>
</gene>
<organism evidence="2 3">
    <name type="scientific">Micromonospora eburnea</name>
    <dbReference type="NCBI Taxonomy" id="227316"/>
    <lineage>
        <taxon>Bacteria</taxon>
        <taxon>Bacillati</taxon>
        <taxon>Actinomycetota</taxon>
        <taxon>Actinomycetes</taxon>
        <taxon>Micromonosporales</taxon>
        <taxon>Micromonosporaceae</taxon>
        <taxon>Micromonospora</taxon>
    </lineage>
</organism>
<dbReference type="SUPFAM" id="SSF54427">
    <property type="entry name" value="NTF2-like"/>
    <property type="match status" value="1"/>
</dbReference>
<dbReference type="Gene3D" id="3.10.450.50">
    <property type="match status" value="1"/>
</dbReference>
<proteinExistence type="predicted"/>
<dbReference type="EMBL" id="FMHY01000002">
    <property type="protein sequence ID" value="SCL58730.1"/>
    <property type="molecule type" value="Genomic_DNA"/>
</dbReference>
<dbReference type="RefSeq" id="WP_091120164.1">
    <property type="nucleotide sequence ID" value="NZ_FMHY01000002.1"/>
</dbReference>
<dbReference type="Pfam" id="PF12680">
    <property type="entry name" value="SnoaL_2"/>
    <property type="match status" value="1"/>
</dbReference>
<keyword evidence="3" id="KW-1185">Reference proteome</keyword>
<evidence type="ECO:0000313" key="3">
    <source>
        <dbReference type="Proteomes" id="UP000199696"/>
    </source>
</evidence>
<protein>
    <submittedName>
        <fullName evidence="2">Ketosteroid isomerase homolog</fullName>
    </submittedName>
</protein>
<keyword evidence="2" id="KW-0413">Isomerase</keyword>
<dbReference type="Proteomes" id="UP000199696">
    <property type="component" value="Unassembled WGS sequence"/>
</dbReference>
<feature type="domain" description="SnoaL-like" evidence="1">
    <location>
        <begin position="21"/>
        <end position="95"/>
    </location>
</feature>
<dbReference type="OrthoDB" id="674363at2"/>
<dbReference type="GO" id="GO:0016853">
    <property type="term" value="F:isomerase activity"/>
    <property type="evidence" value="ECO:0007669"/>
    <property type="project" value="UniProtKB-KW"/>
</dbReference>
<evidence type="ECO:0000313" key="2">
    <source>
        <dbReference type="EMBL" id="SCL58730.1"/>
    </source>
</evidence>
<accession>A0A1C6UXI3</accession>
<evidence type="ECO:0000259" key="1">
    <source>
        <dbReference type="Pfam" id="PF12680"/>
    </source>
</evidence>
<dbReference type="AlphaFoldDB" id="A0A1C6UXI3"/>
<dbReference type="STRING" id="227316.GA0070604_3897"/>